<sequence length="94" mass="9520" precursor="true">MRGLRLGAVGYGLSAPLVVVTVSPVTVSSLAIPGWAVAGTPPNDPVWVKLVPLPPVCPGPSPLPPLPVVTMLLVYSIAGGVLAGSAQLYAPTWK</sequence>
<evidence type="ECO:0000256" key="1">
    <source>
        <dbReference type="SAM" id="Phobius"/>
    </source>
</evidence>
<keyword evidence="1" id="KW-0472">Membrane</keyword>
<gene>
    <name evidence="2" type="ORF">BN970_01854</name>
</gene>
<dbReference type="EMBL" id="CTEF01000001">
    <property type="protein sequence ID" value="CQD09520.1"/>
    <property type="molecule type" value="Genomic_DNA"/>
</dbReference>
<proteinExistence type="predicted"/>
<feature type="transmembrane region" description="Helical" evidence="1">
    <location>
        <begin position="68"/>
        <end position="90"/>
    </location>
</feature>
<organism evidence="2 3">
    <name type="scientific">Mycolicibacterium conceptionense</name>
    <dbReference type="NCBI Taxonomy" id="451644"/>
    <lineage>
        <taxon>Bacteria</taxon>
        <taxon>Bacillati</taxon>
        <taxon>Actinomycetota</taxon>
        <taxon>Actinomycetes</taxon>
        <taxon>Mycobacteriales</taxon>
        <taxon>Mycobacteriaceae</taxon>
        <taxon>Mycolicibacterium</taxon>
    </lineage>
</organism>
<reference evidence="2 3" key="1">
    <citation type="submission" date="2015-03" db="EMBL/GenBank/DDBJ databases">
        <authorList>
            <person name="Murphy D."/>
        </authorList>
    </citation>
    <scope>NUCLEOTIDE SEQUENCE [LARGE SCALE GENOMIC DNA]</scope>
    <source>
        <strain evidence="2 3">D16</strain>
    </source>
</reference>
<dbReference type="AlphaFoldDB" id="A0A0U1D9N2"/>
<accession>A0A0U1D9N2</accession>
<keyword evidence="1" id="KW-1133">Transmembrane helix</keyword>
<feature type="transmembrane region" description="Helical" evidence="1">
    <location>
        <begin position="12"/>
        <end position="38"/>
    </location>
</feature>
<dbReference type="Proteomes" id="UP000182227">
    <property type="component" value="Unassembled WGS sequence"/>
</dbReference>
<name>A0A0U1D9N2_9MYCO</name>
<protein>
    <submittedName>
        <fullName evidence="2">Uncharacterized protein</fullName>
    </submittedName>
</protein>
<evidence type="ECO:0000313" key="3">
    <source>
        <dbReference type="Proteomes" id="UP000182227"/>
    </source>
</evidence>
<keyword evidence="1" id="KW-0812">Transmembrane</keyword>
<evidence type="ECO:0000313" key="2">
    <source>
        <dbReference type="EMBL" id="CQD09520.1"/>
    </source>
</evidence>